<evidence type="ECO:0000313" key="2">
    <source>
        <dbReference type="Proteomes" id="UP000074294"/>
    </source>
</evidence>
<accession>A0A147JTT1</accession>
<organism evidence="1 2">
    <name type="scientific">Hadarchaeum yellowstonense</name>
    <dbReference type="NCBI Taxonomy" id="1776334"/>
    <lineage>
        <taxon>Archaea</taxon>
        <taxon>Methanobacteriati</taxon>
        <taxon>Candidatus Hadarchaeota</taxon>
        <taxon>Candidatus Hadarchaeia</taxon>
        <taxon>Candidatus Hadarchaeales</taxon>
        <taxon>Candidatus Hadarchaeaceae</taxon>
        <taxon>Candidatus Hadarchaeum</taxon>
    </lineage>
</organism>
<gene>
    <name evidence="1" type="ORF">APZ16_01620</name>
</gene>
<comment type="caution">
    <text evidence="1">The sequence shown here is derived from an EMBL/GenBank/DDBJ whole genome shotgun (WGS) entry which is preliminary data.</text>
</comment>
<protein>
    <submittedName>
        <fullName evidence="1">Uncharacterized protein</fullName>
    </submittedName>
</protein>
<dbReference type="AlphaFoldDB" id="A0A147JTT1"/>
<reference evidence="1 2" key="1">
    <citation type="journal article" date="2016" name="Nat. Microbiol.">
        <title>Genomic inference of the metabolism of cosmopolitan subsurface Archaea, Hadesarchaea.</title>
        <authorList>
            <person name="Baker B.J."/>
            <person name="Saw J.H."/>
            <person name="Lind A.E."/>
            <person name="Lazar C.S."/>
            <person name="Hinrichs K.-U."/>
            <person name="Teske A.P."/>
            <person name="Ettema T.J."/>
        </authorList>
    </citation>
    <scope>NUCLEOTIDE SEQUENCE [LARGE SCALE GENOMIC DNA]</scope>
</reference>
<proteinExistence type="predicted"/>
<dbReference type="Proteomes" id="UP000074294">
    <property type="component" value="Unassembled WGS sequence"/>
</dbReference>
<name>A0A147JTT1_HADYE</name>
<dbReference type="STRING" id="1776334.APZ16_01620"/>
<sequence>MFGIDSDALIKLTKSGAKEIVAATVETVVPSVVERETVAEGREGKFPDAFEIERNIRKGLLKRVKAPKLRETETIIEKLGLKGCEADVF</sequence>
<dbReference type="EMBL" id="LQMQ01000052">
    <property type="protein sequence ID" value="KUO39917.1"/>
    <property type="molecule type" value="Genomic_DNA"/>
</dbReference>
<evidence type="ECO:0000313" key="1">
    <source>
        <dbReference type="EMBL" id="KUO39917.1"/>
    </source>
</evidence>